<dbReference type="eggNOG" id="COG0457">
    <property type="taxonomic scope" value="Bacteria"/>
</dbReference>
<dbReference type="SMART" id="SM00530">
    <property type="entry name" value="HTH_XRE"/>
    <property type="match status" value="1"/>
</dbReference>
<evidence type="ECO:0000259" key="2">
    <source>
        <dbReference type="PROSITE" id="PS50943"/>
    </source>
</evidence>
<dbReference type="GO" id="GO:0003677">
    <property type="term" value="F:DNA binding"/>
    <property type="evidence" value="ECO:0007669"/>
    <property type="project" value="UniProtKB-KW"/>
</dbReference>
<accession>F8B4Z2</accession>
<dbReference type="InterPro" id="IPR001387">
    <property type="entry name" value="Cro/C1-type_HTH"/>
</dbReference>
<dbReference type="SUPFAM" id="SSF47413">
    <property type="entry name" value="lambda repressor-like DNA-binding domains"/>
    <property type="match status" value="1"/>
</dbReference>
<dbReference type="EMBL" id="CP002801">
    <property type="protein sequence ID" value="AEH10123.1"/>
    <property type="molecule type" value="Genomic_DNA"/>
</dbReference>
<dbReference type="PROSITE" id="PS50943">
    <property type="entry name" value="HTH_CROC1"/>
    <property type="match status" value="1"/>
</dbReference>
<evidence type="ECO:0000313" key="3">
    <source>
        <dbReference type="EMBL" id="AEH10123.1"/>
    </source>
</evidence>
<dbReference type="STRING" id="656024.FsymDg_2787"/>
<dbReference type="KEGG" id="fsy:FsymDg_2787"/>
<dbReference type="InterPro" id="IPR011990">
    <property type="entry name" value="TPR-like_helical_dom_sf"/>
</dbReference>
<dbReference type="eggNOG" id="COG1396">
    <property type="taxonomic scope" value="Bacteria"/>
</dbReference>
<organism evidence="3 4">
    <name type="scientific">Candidatus Protofrankia datiscae</name>
    <dbReference type="NCBI Taxonomy" id="2716812"/>
    <lineage>
        <taxon>Bacteria</taxon>
        <taxon>Bacillati</taxon>
        <taxon>Actinomycetota</taxon>
        <taxon>Actinomycetes</taxon>
        <taxon>Frankiales</taxon>
        <taxon>Frankiaceae</taxon>
        <taxon>Protofrankia</taxon>
    </lineage>
</organism>
<keyword evidence="4" id="KW-1185">Reference proteome</keyword>
<dbReference type="PANTHER" id="PTHR46797">
    <property type="entry name" value="HTH-TYPE TRANSCRIPTIONAL REGULATOR"/>
    <property type="match status" value="1"/>
</dbReference>
<dbReference type="GO" id="GO:0005829">
    <property type="term" value="C:cytosol"/>
    <property type="evidence" value="ECO:0007669"/>
    <property type="project" value="TreeGrafter"/>
</dbReference>
<dbReference type="Pfam" id="PF13560">
    <property type="entry name" value="HTH_31"/>
    <property type="match status" value="1"/>
</dbReference>
<keyword evidence="1" id="KW-0238">DNA-binding</keyword>
<dbReference type="CDD" id="cd00093">
    <property type="entry name" value="HTH_XRE"/>
    <property type="match status" value="1"/>
</dbReference>
<evidence type="ECO:0000256" key="1">
    <source>
        <dbReference type="ARBA" id="ARBA00023125"/>
    </source>
</evidence>
<protein>
    <submittedName>
        <fullName evidence="3">Helix-turn-helix domain protein</fullName>
    </submittedName>
</protein>
<sequence>MTEPSTVGERLAFHRKRRGLSQVALGKLIGRSESWVSQVERGTRMVDRLSVLAQVADALNIPVSELAPDVPQDALPAEYSPYIAELRRVLTGHPALAAVLGAGSLSVPSAADIERLTLRAGSVWPLVHASRYAEAAPLLAELIPALEVAGRSLPPGEQRANVFRTGSMVYQAAAALLAKIGDVESGWIASDRALTAAEQAGKPLLVIAAQYRMAHALMSPARLAHARYTAQAAADALEDRLVEARPEAISLWGGLHLTLAIIAAREGNRGTAREHLNKAAEAAARVGEGRNDFDTEFGPTSVRLHEVSVAVELGDAGDALDRAAGIDRSGLSPERRARFLIDLARAYGQRRRTADAVASLLEAEVLTPEQVWEHPRVRELVADLQHSEGRRASAELKAFAHRVGVLI</sequence>
<evidence type="ECO:0000313" key="4">
    <source>
        <dbReference type="Proteomes" id="UP000001549"/>
    </source>
</evidence>
<dbReference type="Gene3D" id="1.25.40.10">
    <property type="entry name" value="Tetratricopeptide repeat domain"/>
    <property type="match status" value="1"/>
</dbReference>
<dbReference type="GO" id="GO:0003700">
    <property type="term" value="F:DNA-binding transcription factor activity"/>
    <property type="evidence" value="ECO:0007669"/>
    <property type="project" value="TreeGrafter"/>
</dbReference>
<dbReference type="InterPro" id="IPR050807">
    <property type="entry name" value="TransReg_Diox_bact_type"/>
</dbReference>
<feature type="domain" description="HTH cro/C1-type" evidence="2">
    <location>
        <begin position="11"/>
        <end position="66"/>
    </location>
</feature>
<reference evidence="3 4" key="1">
    <citation type="submission" date="2011-05" db="EMBL/GenBank/DDBJ databases">
        <title>Complete sequence of chromosome of Frankia symbiont of Datisca glomerata.</title>
        <authorList>
            <consortium name="US DOE Joint Genome Institute"/>
            <person name="Lucas S."/>
            <person name="Han J."/>
            <person name="Lapidus A."/>
            <person name="Cheng J.-F."/>
            <person name="Goodwin L."/>
            <person name="Pitluck S."/>
            <person name="Peters L."/>
            <person name="Mikhailova N."/>
            <person name="Chertkov O."/>
            <person name="Teshima H."/>
            <person name="Han C."/>
            <person name="Tapia R."/>
            <person name="Land M."/>
            <person name="Hauser L."/>
            <person name="Kyrpides N."/>
            <person name="Ivanova N."/>
            <person name="Pagani I."/>
            <person name="Berry A."/>
            <person name="Pawlowski K."/>
            <person name="Persson T."/>
            <person name="Vanden Heuvel B."/>
            <person name="Benson D."/>
            <person name="Woyke T."/>
        </authorList>
    </citation>
    <scope>NUCLEOTIDE SEQUENCE [LARGE SCALE GENOMIC DNA]</scope>
    <source>
        <strain evidence="4">4085684</strain>
    </source>
</reference>
<proteinExistence type="predicted"/>
<dbReference type="RefSeq" id="WP_013874030.1">
    <property type="nucleotide sequence ID" value="NC_015656.1"/>
</dbReference>
<dbReference type="AlphaFoldDB" id="F8B4Z2"/>
<gene>
    <name evidence="3" type="ordered locus">FsymDg_2787</name>
</gene>
<dbReference type="Proteomes" id="UP000001549">
    <property type="component" value="Chromosome"/>
</dbReference>
<name>F8B4Z2_9ACTN</name>
<dbReference type="InterPro" id="IPR010982">
    <property type="entry name" value="Lambda_DNA-bd_dom_sf"/>
</dbReference>
<dbReference type="HOGENOM" id="CLU_033540_1_0_11"/>
<dbReference type="PANTHER" id="PTHR46797:SF1">
    <property type="entry name" value="METHYLPHOSPHONATE SYNTHASE"/>
    <property type="match status" value="1"/>
</dbReference>
<dbReference type="Gene3D" id="1.10.260.40">
    <property type="entry name" value="lambda repressor-like DNA-binding domains"/>
    <property type="match status" value="1"/>
</dbReference>